<evidence type="ECO:0000259" key="1">
    <source>
        <dbReference type="PROSITE" id="PS50994"/>
    </source>
</evidence>
<dbReference type="InterPro" id="IPR040676">
    <property type="entry name" value="DUF5641"/>
</dbReference>
<dbReference type="PANTHER" id="PTHR47331:SF1">
    <property type="entry name" value="GAG-LIKE PROTEIN"/>
    <property type="match status" value="1"/>
</dbReference>
<evidence type="ECO:0000313" key="3">
    <source>
        <dbReference type="Proteomes" id="UP000036403"/>
    </source>
</evidence>
<dbReference type="Gene3D" id="3.30.420.10">
    <property type="entry name" value="Ribonuclease H-like superfamily/Ribonuclease H"/>
    <property type="match status" value="1"/>
</dbReference>
<dbReference type="GO" id="GO:0003676">
    <property type="term" value="F:nucleic acid binding"/>
    <property type="evidence" value="ECO:0007669"/>
    <property type="project" value="InterPro"/>
</dbReference>
<evidence type="ECO:0000313" key="2">
    <source>
        <dbReference type="EMBL" id="KMQ88170.1"/>
    </source>
</evidence>
<name>A0A0J7N657_LASNI</name>
<dbReference type="AlphaFoldDB" id="A0A0J7N657"/>
<comment type="caution">
    <text evidence="2">The sequence shown here is derived from an EMBL/GenBank/DDBJ whole genome shotgun (WGS) entry which is preliminary data.</text>
</comment>
<protein>
    <recommendedName>
        <fullName evidence="1">Integrase catalytic domain-containing protein</fullName>
    </recommendedName>
</protein>
<dbReference type="SUPFAM" id="SSF53098">
    <property type="entry name" value="Ribonuclease H-like"/>
    <property type="match status" value="1"/>
</dbReference>
<dbReference type="EMBL" id="LBMM01009396">
    <property type="protein sequence ID" value="KMQ88170.1"/>
    <property type="molecule type" value="Genomic_DNA"/>
</dbReference>
<reference evidence="2 3" key="1">
    <citation type="submission" date="2015-04" db="EMBL/GenBank/DDBJ databases">
        <title>Lasius niger genome sequencing.</title>
        <authorList>
            <person name="Konorov E.A."/>
            <person name="Nikitin M.A."/>
            <person name="Kirill M.V."/>
            <person name="Chang P."/>
        </authorList>
    </citation>
    <scope>NUCLEOTIDE SEQUENCE [LARGE SCALE GENOMIC DNA]</scope>
    <source>
        <tissue evidence="2">Whole</tissue>
    </source>
</reference>
<accession>A0A0J7N657</accession>
<organism evidence="2 3">
    <name type="scientific">Lasius niger</name>
    <name type="common">Black garden ant</name>
    <dbReference type="NCBI Taxonomy" id="67767"/>
    <lineage>
        <taxon>Eukaryota</taxon>
        <taxon>Metazoa</taxon>
        <taxon>Ecdysozoa</taxon>
        <taxon>Arthropoda</taxon>
        <taxon>Hexapoda</taxon>
        <taxon>Insecta</taxon>
        <taxon>Pterygota</taxon>
        <taxon>Neoptera</taxon>
        <taxon>Endopterygota</taxon>
        <taxon>Hymenoptera</taxon>
        <taxon>Apocrita</taxon>
        <taxon>Aculeata</taxon>
        <taxon>Formicoidea</taxon>
        <taxon>Formicidae</taxon>
        <taxon>Formicinae</taxon>
        <taxon>Lasius</taxon>
        <taxon>Lasius</taxon>
    </lineage>
</organism>
<feature type="domain" description="Integrase catalytic" evidence="1">
    <location>
        <begin position="9"/>
        <end position="201"/>
    </location>
</feature>
<dbReference type="PROSITE" id="PS50994">
    <property type="entry name" value="INTEGRASE"/>
    <property type="match status" value="1"/>
</dbReference>
<dbReference type="InterPro" id="IPR001584">
    <property type="entry name" value="Integrase_cat-core"/>
</dbReference>
<gene>
    <name evidence="2" type="ORF">RF55_12386</name>
</gene>
<dbReference type="Pfam" id="PF18701">
    <property type="entry name" value="DUF5641"/>
    <property type="match status" value="1"/>
</dbReference>
<dbReference type="STRING" id="67767.A0A0J7N657"/>
<dbReference type="InterPro" id="IPR012337">
    <property type="entry name" value="RNaseH-like_sf"/>
</dbReference>
<dbReference type="PaxDb" id="67767-A0A0J7N657"/>
<dbReference type="InterPro" id="IPR036397">
    <property type="entry name" value="RNaseH_sf"/>
</dbReference>
<dbReference type="GO" id="GO:0015074">
    <property type="term" value="P:DNA integration"/>
    <property type="evidence" value="ECO:0007669"/>
    <property type="project" value="InterPro"/>
</dbReference>
<dbReference type="PANTHER" id="PTHR47331">
    <property type="entry name" value="PHD-TYPE DOMAIN-CONTAINING PROTEIN"/>
    <property type="match status" value="1"/>
</dbReference>
<dbReference type="Proteomes" id="UP000036403">
    <property type="component" value="Unassembled WGS sequence"/>
</dbReference>
<proteinExistence type="predicted"/>
<sequence>MGNLPDLRVNPSPPFSHTGVDYAGPMNLISFVGRGQKATKHYVAVFVCLATKAIHLECVDDYSTDGFLAAFSRFVGRRGFPTDMYSDNGTNFQGADREFQRSFHALANDPRLKDTLANDKVKWNFIPPAALHFGGLWEAGVKAFKHHLRRVIGSHTLSRAEFATLLCKIEACLNFRSISALSDDPTDLSALTPGHFLIGRPLISVPEESVLDLNANRLSRWQYVNLMYEKIWRSWSGDYLHTLQQRHKWPESHPDVGINDLVLVKNNLLPLSKWELARIQEVHPGSDG</sequence>
<keyword evidence="3" id="KW-1185">Reference proteome</keyword>
<dbReference type="OrthoDB" id="6615390at2759"/>